<dbReference type="FunFam" id="3.30.300.70:FF:000001">
    <property type="entry name" value="Ribosome maturation factor RimP"/>
    <property type="match status" value="1"/>
</dbReference>
<evidence type="ECO:0000256" key="1">
    <source>
        <dbReference type="ARBA" id="ARBA00022490"/>
    </source>
</evidence>
<evidence type="ECO:0000259" key="5">
    <source>
        <dbReference type="Pfam" id="PF17384"/>
    </source>
</evidence>
<accession>A0A078M013</accession>
<dbReference type="OrthoDB" id="9805006at2"/>
<dbReference type="InterPro" id="IPR035956">
    <property type="entry name" value="RimP_N_sf"/>
</dbReference>
<organism evidence="6 7">
    <name type="scientific">Jeotgalicoccus saudimassiliensis</name>
    <dbReference type="NCBI Taxonomy" id="1461582"/>
    <lineage>
        <taxon>Bacteria</taxon>
        <taxon>Bacillati</taxon>
        <taxon>Bacillota</taxon>
        <taxon>Bacilli</taxon>
        <taxon>Bacillales</taxon>
        <taxon>Staphylococcaceae</taxon>
        <taxon>Jeotgalicoccus</taxon>
    </lineage>
</organism>
<evidence type="ECO:0000256" key="2">
    <source>
        <dbReference type="ARBA" id="ARBA00022517"/>
    </source>
</evidence>
<dbReference type="GO" id="GO:0006412">
    <property type="term" value="P:translation"/>
    <property type="evidence" value="ECO:0007669"/>
    <property type="project" value="TreeGrafter"/>
</dbReference>
<dbReference type="GO" id="GO:0005829">
    <property type="term" value="C:cytosol"/>
    <property type="evidence" value="ECO:0007669"/>
    <property type="project" value="TreeGrafter"/>
</dbReference>
<dbReference type="InterPro" id="IPR028998">
    <property type="entry name" value="RimP_C"/>
</dbReference>
<keyword evidence="2 3" id="KW-0690">Ribosome biogenesis</keyword>
<dbReference type="InterPro" id="IPR028989">
    <property type="entry name" value="RimP_N"/>
</dbReference>
<dbReference type="SUPFAM" id="SSF74942">
    <property type="entry name" value="YhbC-like, C-terminal domain"/>
    <property type="match status" value="1"/>
</dbReference>
<dbReference type="GO" id="GO:0000028">
    <property type="term" value="P:ribosomal small subunit assembly"/>
    <property type="evidence" value="ECO:0007669"/>
    <property type="project" value="TreeGrafter"/>
</dbReference>
<comment type="subcellular location">
    <subcellularLocation>
        <location evidence="3">Cytoplasm</location>
    </subcellularLocation>
</comment>
<keyword evidence="1 3" id="KW-0963">Cytoplasm</keyword>
<dbReference type="HOGENOM" id="CLU_070525_2_0_9"/>
<dbReference type="Proteomes" id="UP000044136">
    <property type="component" value="Unassembled WGS sequence"/>
</dbReference>
<name>A0A078M013_9STAP</name>
<evidence type="ECO:0000259" key="4">
    <source>
        <dbReference type="Pfam" id="PF02576"/>
    </source>
</evidence>
<gene>
    <name evidence="3 6" type="primary">rimP</name>
    <name evidence="6" type="ORF">BN1048_00537</name>
</gene>
<comment type="function">
    <text evidence="3">Required for maturation of 30S ribosomal subunits.</text>
</comment>
<dbReference type="HAMAP" id="MF_01077">
    <property type="entry name" value="RimP"/>
    <property type="match status" value="1"/>
</dbReference>
<feature type="domain" description="Ribosome maturation factor RimP N-terminal" evidence="4">
    <location>
        <begin position="12"/>
        <end position="83"/>
    </location>
</feature>
<dbReference type="InterPro" id="IPR036847">
    <property type="entry name" value="RimP_C_sf"/>
</dbReference>
<protein>
    <recommendedName>
        <fullName evidence="3">Ribosome maturation factor RimP</fullName>
    </recommendedName>
</protein>
<comment type="similarity">
    <text evidence="3">Belongs to the RimP family.</text>
</comment>
<dbReference type="EMBL" id="CCSE01000001">
    <property type="protein sequence ID" value="CDZ99570.1"/>
    <property type="molecule type" value="Genomic_DNA"/>
</dbReference>
<evidence type="ECO:0000313" key="7">
    <source>
        <dbReference type="Proteomes" id="UP000044136"/>
    </source>
</evidence>
<dbReference type="AlphaFoldDB" id="A0A078M013"/>
<dbReference type="Pfam" id="PF17384">
    <property type="entry name" value="DUF150_C"/>
    <property type="match status" value="1"/>
</dbReference>
<dbReference type="PANTHER" id="PTHR33867">
    <property type="entry name" value="RIBOSOME MATURATION FACTOR RIMP"/>
    <property type="match status" value="1"/>
</dbReference>
<sequence>MNATEQKVFTHVEPIAKDNDLKLVEVNYVKEGPDFFLRIFLDKKGGISLDDCAAFSEIISAKLDEWDIVQGAYYLDVSSPGAERPIKDEEDLELTLNKGIYVKTYQQIDGEKEWTGVLTAYDENSVTIDYKVKTRKKTITIERDKIATIRKAVLF</sequence>
<dbReference type="SUPFAM" id="SSF75420">
    <property type="entry name" value="YhbC-like, N-terminal domain"/>
    <property type="match status" value="1"/>
</dbReference>
<dbReference type="Gene3D" id="3.30.300.70">
    <property type="entry name" value="RimP-like superfamily, N-terminal"/>
    <property type="match status" value="1"/>
</dbReference>
<evidence type="ECO:0000256" key="3">
    <source>
        <dbReference type="HAMAP-Rule" id="MF_01077"/>
    </source>
</evidence>
<dbReference type="NCBIfam" id="NF000928">
    <property type="entry name" value="PRK00092.1-2"/>
    <property type="match status" value="1"/>
</dbReference>
<dbReference type="RefSeq" id="WP_035808160.1">
    <property type="nucleotide sequence ID" value="NZ_CCSE01000001.1"/>
</dbReference>
<dbReference type="Pfam" id="PF02576">
    <property type="entry name" value="RimP_N"/>
    <property type="match status" value="1"/>
</dbReference>
<dbReference type="eggNOG" id="COG0779">
    <property type="taxonomic scope" value="Bacteria"/>
</dbReference>
<feature type="domain" description="Ribosome maturation factor RimP C-terminal" evidence="5">
    <location>
        <begin position="87"/>
        <end position="150"/>
    </location>
</feature>
<dbReference type="InterPro" id="IPR003728">
    <property type="entry name" value="Ribosome_maturation_RimP"/>
</dbReference>
<dbReference type="CDD" id="cd01734">
    <property type="entry name" value="YlxS_C"/>
    <property type="match status" value="1"/>
</dbReference>
<dbReference type="Gene3D" id="2.30.30.180">
    <property type="entry name" value="Ribosome maturation factor RimP, C-terminal domain"/>
    <property type="match status" value="1"/>
</dbReference>
<reference evidence="6 7" key="1">
    <citation type="submission" date="2014-07" db="EMBL/GenBank/DDBJ databases">
        <authorList>
            <person name="Urmite Genomes Urmite Genomes"/>
        </authorList>
    </citation>
    <scope>NUCLEOTIDE SEQUENCE [LARGE SCALE GENOMIC DNA]</scope>
    <source>
        <strain evidence="6 7">13MG44_air</strain>
    </source>
</reference>
<dbReference type="PANTHER" id="PTHR33867:SF1">
    <property type="entry name" value="RIBOSOME MATURATION FACTOR RIMP"/>
    <property type="match status" value="1"/>
</dbReference>
<dbReference type="STRING" id="1461582.BN1048_00537"/>
<keyword evidence="7" id="KW-1185">Reference proteome</keyword>
<evidence type="ECO:0000313" key="6">
    <source>
        <dbReference type="EMBL" id="CDZ99570.1"/>
    </source>
</evidence>
<proteinExistence type="inferred from homology"/>